<dbReference type="EMBL" id="KZ678448">
    <property type="protein sequence ID" value="PSR84123.1"/>
    <property type="molecule type" value="Genomic_DNA"/>
</dbReference>
<accession>A0A2T3A750</accession>
<keyword evidence="1" id="KW-0175">Coiled coil</keyword>
<reference evidence="3 4" key="1">
    <citation type="journal article" date="2018" name="Mycol. Prog.">
        <title>Coniella lustricola, a new species from submerged detritus.</title>
        <authorList>
            <person name="Raudabaugh D.B."/>
            <person name="Iturriaga T."/>
            <person name="Carver A."/>
            <person name="Mondo S."/>
            <person name="Pangilinan J."/>
            <person name="Lipzen A."/>
            <person name="He G."/>
            <person name="Amirebrahimi M."/>
            <person name="Grigoriev I.V."/>
            <person name="Miller A.N."/>
        </authorList>
    </citation>
    <scope>NUCLEOTIDE SEQUENCE [LARGE SCALE GENOMIC DNA]</scope>
    <source>
        <strain evidence="3 4">B22-T-1</strain>
    </source>
</reference>
<gene>
    <name evidence="3" type="ORF">BD289DRAFT_369053</name>
</gene>
<evidence type="ECO:0000256" key="2">
    <source>
        <dbReference type="SAM" id="Phobius"/>
    </source>
</evidence>
<evidence type="ECO:0000313" key="4">
    <source>
        <dbReference type="Proteomes" id="UP000241462"/>
    </source>
</evidence>
<keyword evidence="2" id="KW-0812">Transmembrane</keyword>
<name>A0A2T3A750_9PEZI</name>
<organism evidence="3 4">
    <name type="scientific">Coniella lustricola</name>
    <dbReference type="NCBI Taxonomy" id="2025994"/>
    <lineage>
        <taxon>Eukaryota</taxon>
        <taxon>Fungi</taxon>
        <taxon>Dikarya</taxon>
        <taxon>Ascomycota</taxon>
        <taxon>Pezizomycotina</taxon>
        <taxon>Sordariomycetes</taxon>
        <taxon>Sordariomycetidae</taxon>
        <taxon>Diaporthales</taxon>
        <taxon>Schizoparmaceae</taxon>
        <taxon>Coniella</taxon>
    </lineage>
</organism>
<sequence>MFDSPDNMRLSRQYFSVLQLLRIADLWIDENVAEWERFKRTMIDRIKETKREYQDNYKPLQSFDEQVDKVNQLLHMQAKQLKERIARKTEDVKSLRDGLFNATSLREAMKGMALNRAIYVFTAVTIVYTPLGFMTVSENTWMQHHFFPPILYRYHI</sequence>
<evidence type="ECO:0000313" key="3">
    <source>
        <dbReference type="EMBL" id="PSR84123.1"/>
    </source>
</evidence>
<dbReference type="STRING" id="2025994.A0A2T3A750"/>
<feature type="coiled-coil region" evidence="1">
    <location>
        <begin position="71"/>
        <end position="98"/>
    </location>
</feature>
<protein>
    <submittedName>
        <fullName evidence="3">Uncharacterized protein</fullName>
    </submittedName>
</protein>
<keyword evidence="4" id="KW-1185">Reference proteome</keyword>
<keyword evidence="2" id="KW-1133">Transmembrane helix</keyword>
<dbReference type="Proteomes" id="UP000241462">
    <property type="component" value="Unassembled WGS sequence"/>
</dbReference>
<dbReference type="InParanoid" id="A0A2T3A750"/>
<dbReference type="OrthoDB" id="5430750at2759"/>
<feature type="transmembrane region" description="Helical" evidence="2">
    <location>
        <begin position="117"/>
        <end position="136"/>
    </location>
</feature>
<dbReference type="AlphaFoldDB" id="A0A2T3A750"/>
<evidence type="ECO:0000256" key="1">
    <source>
        <dbReference type="SAM" id="Coils"/>
    </source>
</evidence>
<keyword evidence="2" id="KW-0472">Membrane</keyword>
<proteinExistence type="predicted"/>